<evidence type="ECO:0000256" key="1">
    <source>
        <dbReference type="SAM" id="MobiDB-lite"/>
    </source>
</evidence>
<dbReference type="Gene3D" id="3.80.10.10">
    <property type="entry name" value="Ribonuclease Inhibitor"/>
    <property type="match status" value="1"/>
</dbReference>
<evidence type="ECO:0000313" key="3">
    <source>
        <dbReference type="Proteomes" id="UP000772434"/>
    </source>
</evidence>
<gene>
    <name evidence="2" type="ORF">BDP27DRAFT_608069</name>
</gene>
<dbReference type="PANTHER" id="PTHR38926:SF72">
    <property type="entry name" value="IM:7136021-RELATED"/>
    <property type="match status" value="1"/>
</dbReference>
<dbReference type="EMBL" id="JADNRY010000004">
    <property type="protein sequence ID" value="KAF9077379.1"/>
    <property type="molecule type" value="Genomic_DNA"/>
</dbReference>
<sequence length="563" mass="63724">MLCEKCNASIPDAPSNASESSNSPSSSLQNLLRGQNSLTPSNTSEIQDIIAGLEVDTHRIRWELISLTNKLKRLAIQQAKYKSLLAPIRRLPSEILSLIFTHFSCDSYKQNSITVDNGITLPGWSLMAVCSHWYNIALSCTALWRKIRVDALLFDNSEEALDNLARLAAPLKWCLDHAGETAPLEIRLRANMDGQDTPVPEPEFMRILSAQSARWRHLHLTVDFTNLESFPSFAALKNCALTSLKSLEFYNDLCQGHTEVDIFRNAPQLTQLTLGTLPTVERTDMFPWGQIKTLELQPHDTTHELFEALAFCPSLESLSYVFSYYDDESSEIQPQFSETIRSLSVLFKWLHRYVSETFSLLMDAACFPALQEITITYEEHDSDILWPQHKVISFLLRSGCSLTTLEIRDVAISNDNLVALLGHTPELRRFNFYEDPRHLTREKDSKARASKHQHTTMSFIARLHAFGDIEDGGPHGFANPLVPKLEHLSLRVLADWFDVDQLFVDVVCSRWSPEPSVVAMTGIECLKSVNLQVLGRNLNEEVYKPLIQLRKAGLQIELIGTVR</sequence>
<accession>A0A9P5Q9A9</accession>
<protein>
    <recommendedName>
        <fullName evidence="4">F-box domain-containing protein</fullName>
    </recommendedName>
</protein>
<evidence type="ECO:0000313" key="2">
    <source>
        <dbReference type="EMBL" id="KAF9077379.1"/>
    </source>
</evidence>
<name>A0A9P5Q9A9_9AGAR</name>
<dbReference type="SUPFAM" id="SSF52047">
    <property type="entry name" value="RNI-like"/>
    <property type="match status" value="1"/>
</dbReference>
<dbReference type="OrthoDB" id="3057283at2759"/>
<keyword evidence="3" id="KW-1185">Reference proteome</keyword>
<dbReference type="InterPro" id="IPR032675">
    <property type="entry name" value="LRR_dom_sf"/>
</dbReference>
<dbReference type="Proteomes" id="UP000772434">
    <property type="component" value="Unassembled WGS sequence"/>
</dbReference>
<evidence type="ECO:0008006" key="4">
    <source>
        <dbReference type="Google" id="ProtNLM"/>
    </source>
</evidence>
<proteinExistence type="predicted"/>
<feature type="region of interest" description="Disordered" evidence="1">
    <location>
        <begin position="1"/>
        <end position="34"/>
    </location>
</feature>
<dbReference type="PANTHER" id="PTHR38926">
    <property type="entry name" value="F-BOX DOMAIN CONTAINING PROTEIN, EXPRESSED"/>
    <property type="match status" value="1"/>
</dbReference>
<dbReference type="AlphaFoldDB" id="A0A9P5Q9A9"/>
<feature type="compositionally biased region" description="Low complexity" evidence="1">
    <location>
        <begin position="13"/>
        <end position="27"/>
    </location>
</feature>
<reference evidence="2" key="1">
    <citation type="submission" date="2020-11" db="EMBL/GenBank/DDBJ databases">
        <authorList>
            <consortium name="DOE Joint Genome Institute"/>
            <person name="Ahrendt S."/>
            <person name="Riley R."/>
            <person name="Andreopoulos W."/>
            <person name="Labutti K."/>
            <person name="Pangilinan J."/>
            <person name="Ruiz-Duenas F.J."/>
            <person name="Barrasa J.M."/>
            <person name="Sanchez-Garcia M."/>
            <person name="Camarero S."/>
            <person name="Miyauchi S."/>
            <person name="Serrano A."/>
            <person name="Linde D."/>
            <person name="Babiker R."/>
            <person name="Drula E."/>
            <person name="Ayuso-Fernandez I."/>
            <person name="Pacheco R."/>
            <person name="Padilla G."/>
            <person name="Ferreira P."/>
            <person name="Barriuso J."/>
            <person name="Kellner H."/>
            <person name="Castanera R."/>
            <person name="Alfaro M."/>
            <person name="Ramirez L."/>
            <person name="Pisabarro A.G."/>
            <person name="Kuo A."/>
            <person name="Tritt A."/>
            <person name="Lipzen A."/>
            <person name="He G."/>
            <person name="Yan M."/>
            <person name="Ng V."/>
            <person name="Cullen D."/>
            <person name="Martin F."/>
            <person name="Rosso M.-N."/>
            <person name="Henrissat B."/>
            <person name="Hibbett D."/>
            <person name="Martinez A.T."/>
            <person name="Grigoriev I.V."/>
        </authorList>
    </citation>
    <scope>NUCLEOTIDE SEQUENCE</scope>
    <source>
        <strain evidence="2">AH 40177</strain>
    </source>
</reference>
<organism evidence="2 3">
    <name type="scientific">Rhodocollybia butyracea</name>
    <dbReference type="NCBI Taxonomy" id="206335"/>
    <lineage>
        <taxon>Eukaryota</taxon>
        <taxon>Fungi</taxon>
        <taxon>Dikarya</taxon>
        <taxon>Basidiomycota</taxon>
        <taxon>Agaricomycotina</taxon>
        <taxon>Agaricomycetes</taxon>
        <taxon>Agaricomycetidae</taxon>
        <taxon>Agaricales</taxon>
        <taxon>Marasmiineae</taxon>
        <taxon>Omphalotaceae</taxon>
        <taxon>Rhodocollybia</taxon>
    </lineage>
</organism>
<comment type="caution">
    <text evidence="2">The sequence shown here is derived from an EMBL/GenBank/DDBJ whole genome shotgun (WGS) entry which is preliminary data.</text>
</comment>